<sequence length="289" mass="32604">MATDSAADRRMIKIAMSAPYLERQEEQALAFAWRNNHDQEARNRIAMAHMRLVIALASRFRNFGLPFNDLLQEGYIGLLEAAARFEPEREVRFSTYAIWWIRASIQDYVLRNWSIVRGGTSSAQKALFFNLRRLRARIARGDSQLTSESVYLQIANALKVSTADVRNMDARLAAADVSLQAPVAGGGETGTSHIDLLASEAPLPDEEVTEMIDGERRREWLRRALTRLNEREMKIIRARRLTDSSSTLEELGADLGISKERVRQLENRALEKLRAALCEATPAFADLGT</sequence>
<dbReference type="GO" id="GO:0003899">
    <property type="term" value="F:DNA-directed RNA polymerase activity"/>
    <property type="evidence" value="ECO:0007669"/>
    <property type="project" value="UniProtKB-EC"/>
</dbReference>
<gene>
    <name evidence="9" type="ORF">ACFQ33_08235</name>
</gene>
<evidence type="ECO:0000259" key="7">
    <source>
        <dbReference type="PROSITE" id="PS00715"/>
    </source>
</evidence>
<feature type="domain" description="RNA polymerase sigma-70" evidence="7">
    <location>
        <begin position="69"/>
        <end position="82"/>
    </location>
</feature>
<reference evidence="10" key="1">
    <citation type="journal article" date="2019" name="Int. J. Syst. Evol. Microbiol.">
        <title>The Global Catalogue of Microorganisms (GCM) 10K type strain sequencing project: providing services to taxonomists for standard genome sequencing and annotation.</title>
        <authorList>
            <consortium name="The Broad Institute Genomics Platform"/>
            <consortium name="The Broad Institute Genome Sequencing Center for Infectious Disease"/>
            <person name="Wu L."/>
            <person name="Ma J."/>
        </authorList>
    </citation>
    <scope>NUCLEOTIDE SEQUENCE [LARGE SCALE GENOMIC DNA]</scope>
    <source>
        <strain evidence="10">CCUG 55609</strain>
    </source>
</reference>
<dbReference type="NCBIfam" id="TIGR02937">
    <property type="entry name" value="sigma70-ECF"/>
    <property type="match status" value="1"/>
</dbReference>
<evidence type="ECO:0000313" key="10">
    <source>
        <dbReference type="Proteomes" id="UP001597173"/>
    </source>
</evidence>
<dbReference type="PIRSF" id="PIRSF000770">
    <property type="entry name" value="RNA_pol_sigma-SigE/K"/>
    <property type="match status" value="1"/>
</dbReference>
<evidence type="ECO:0000259" key="8">
    <source>
        <dbReference type="PROSITE" id="PS00716"/>
    </source>
</evidence>
<keyword evidence="4 6" id="KW-0238">DNA-binding</keyword>
<dbReference type="InterPro" id="IPR014284">
    <property type="entry name" value="RNA_pol_sigma-70_dom"/>
</dbReference>
<evidence type="ECO:0000256" key="4">
    <source>
        <dbReference type="ARBA" id="ARBA00023125"/>
    </source>
</evidence>
<evidence type="ECO:0000256" key="1">
    <source>
        <dbReference type="ARBA" id="ARBA00007788"/>
    </source>
</evidence>
<dbReference type="InterPro" id="IPR013324">
    <property type="entry name" value="RNA_pol_sigma_r3/r4-like"/>
</dbReference>
<evidence type="ECO:0000256" key="6">
    <source>
        <dbReference type="RuleBase" id="RU362124"/>
    </source>
</evidence>
<keyword evidence="10" id="KW-1185">Reference proteome</keyword>
<keyword evidence="9" id="KW-0548">Nucleotidyltransferase</keyword>
<dbReference type="SUPFAM" id="SSF88946">
    <property type="entry name" value="Sigma2 domain of RNA polymerase sigma factors"/>
    <property type="match status" value="1"/>
</dbReference>
<name>A0ABW3YVD9_MYCRA</name>
<dbReference type="InterPro" id="IPR000943">
    <property type="entry name" value="RNA_pol_sigma70"/>
</dbReference>
<evidence type="ECO:0000256" key="3">
    <source>
        <dbReference type="ARBA" id="ARBA00023082"/>
    </source>
</evidence>
<dbReference type="InterPro" id="IPR013325">
    <property type="entry name" value="RNA_pol_sigma_r2"/>
</dbReference>
<dbReference type="SUPFAM" id="SSF88659">
    <property type="entry name" value="Sigma3 and sigma4 domains of RNA polymerase sigma factors"/>
    <property type="match status" value="1"/>
</dbReference>
<dbReference type="Pfam" id="PF04545">
    <property type="entry name" value="Sigma70_r4"/>
    <property type="match status" value="1"/>
</dbReference>
<keyword evidence="9" id="KW-0808">Transferase</keyword>
<dbReference type="CDD" id="cd06171">
    <property type="entry name" value="Sigma70_r4"/>
    <property type="match status" value="1"/>
</dbReference>
<dbReference type="Gene3D" id="1.20.140.160">
    <property type="match status" value="1"/>
</dbReference>
<dbReference type="InterPro" id="IPR007627">
    <property type="entry name" value="RNA_pol_sigma70_r2"/>
</dbReference>
<evidence type="ECO:0000313" key="9">
    <source>
        <dbReference type="EMBL" id="MFD1327882.1"/>
    </source>
</evidence>
<keyword evidence="5 6" id="KW-0804">Transcription</keyword>
<dbReference type="NCBIfam" id="NF005693">
    <property type="entry name" value="PRK07500.1"/>
    <property type="match status" value="1"/>
</dbReference>
<dbReference type="EMBL" id="JBHTNF010000003">
    <property type="protein sequence ID" value="MFD1327882.1"/>
    <property type="molecule type" value="Genomic_DNA"/>
</dbReference>
<evidence type="ECO:0000256" key="5">
    <source>
        <dbReference type="ARBA" id="ARBA00023163"/>
    </source>
</evidence>
<evidence type="ECO:0000256" key="2">
    <source>
        <dbReference type="ARBA" id="ARBA00023015"/>
    </source>
</evidence>
<dbReference type="PROSITE" id="PS00716">
    <property type="entry name" value="SIGMA70_2"/>
    <property type="match status" value="1"/>
</dbReference>
<comment type="caution">
    <text evidence="9">The sequence shown here is derived from an EMBL/GenBank/DDBJ whole genome shotgun (WGS) entry which is preliminary data.</text>
</comment>
<feature type="domain" description="RNA polymerase sigma-70" evidence="8">
    <location>
        <begin position="247"/>
        <end position="273"/>
    </location>
</feature>
<proteinExistence type="inferred from homology"/>
<dbReference type="PROSITE" id="PS00715">
    <property type="entry name" value="SIGMA70_1"/>
    <property type="match status" value="1"/>
</dbReference>
<dbReference type="Gene3D" id="1.20.120.1810">
    <property type="match status" value="1"/>
</dbReference>
<dbReference type="NCBIfam" id="NF005143">
    <property type="entry name" value="PRK06596.1"/>
    <property type="match status" value="1"/>
</dbReference>
<dbReference type="PANTHER" id="PTHR30376:SF3">
    <property type="entry name" value="RNA POLYMERASE SIGMA FACTOR RPOH"/>
    <property type="match status" value="1"/>
</dbReference>
<organism evidence="9 10">
    <name type="scientific">Mycoplana ramosa</name>
    <name type="common">Mycoplana bullata</name>
    <dbReference type="NCBI Taxonomy" id="40837"/>
    <lineage>
        <taxon>Bacteria</taxon>
        <taxon>Pseudomonadati</taxon>
        <taxon>Pseudomonadota</taxon>
        <taxon>Alphaproteobacteria</taxon>
        <taxon>Hyphomicrobiales</taxon>
        <taxon>Rhizobiaceae</taxon>
        <taxon>Mycoplana</taxon>
    </lineage>
</organism>
<dbReference type="Proteomes" id="UP001597173">
    <property type="component" value="Unassembled WGS sequence"/>
</dbReference>
<dbReference type="PANTHER" id="PTHR30376">
    <property type="entry name" value="SIGMA FACTOR RPOH HEAT SHOCK RELATED"/>
    <property type="match status" value="1"/>
</dbReference>
<dbReference type="InterPro" id="IPR050813">
    <property type="entry name" value="Sigma-70_Factor"/>
</dbReference>
<dbReference type="RefSeq" id="WP_374836716.1">
    <property type="nucleotide sequence ID" value="NZ_JBHEEW010000003.1"/>
</dbReference>
<keyword evidence="2 6" id="KW-0805">Transcription regulation</keyword>
<dbReference type="InterPro" id="IPR007630">
    <property type="entry name" value="RNA_pol_sigma70_r4"/>
</dbReference>
<dbReference type="PRINTS" id="PR00046">
    <property type="entry name" value="SIGMA70FCT"/>
</dbReference>
<accession>A0ABW3YVD9</accession>
<comment type="similarity">
    <text evidence="1 6">Belongs to the sigma-70 factor family.</text>
</comment>
<keyword evidence="3 6" id="KW-0731">Sigma factor</keyword>
<protein>
    <recommendedName>
        <fullName evidence="6">RNA polymerase sigma factor</fullName>
    </recommendedName>
</protein>
<dbReference type="Pfam" id="PF04542">
    <property type="entry name" value="Sigma70_r2"/>
    <property type="match status" value="1"/>
</dbReference>
<comment type="function">
    <text evidence="6">Sigma factors are initiation factors that promote the attachment of RNA polymerase to specific initiation sites and are then released.</text>
</comment>